<dbReference type="PROSITE" id="PS51257">
    <property type="entry name" value="PROKAR_LIPOPROTEIN"/>
    <property type="match status" value="1"/>
</dbReference>
<protein>
    <submittedName>
        <fullName evidence="1">Uncharacterized protein</fullName>
    </submittedName>
</protein>
<reference evidence="1 2" key="1">
    <citation type="submission" date="2018-05" db="EMBL/GenBank/DDBJ databases">
        <title>Genomic Encyclopedia of Type Strains, Phase IV (KMG-IV): sequencing the most valuable type-strain genomes for metagenomic binning, comparative biology and taxonomic classification.</title>
        <authorList>
            <person name="Goeker M."/>
        </authorList>
    </citation>
    <scope>NUCLEOTIDE SEQUENCE [LARGE SCALE GENOMIC DNA]</scope>
    <source>
        <strain evidence="1 2">DSM 16097</strain>
    </source>
</reference>
<dbReference type="Proteomes" id="UP000245708">
    <property type="component" value="Unassembled WGS sequence"/>
</dbReference>
<proteinExistence type="predicted"/>
<accession>A0A316G6Q6</accession>
<evidence type="ECO:0000313" key="1">
    <source>
        <dbReference type="EMBL" id="PWK56302.1"/>
    </source>
</evidence>
<name>A0A316G6Q6_9RHOB</name>
<dbReference type="EMBL" id="QGGW01000014">
    <property type="protein sequence ID" value="PWK56302.1"/>
    <property type="molecule type" value="Genomic_DNA"/>
</dbReference>
<keyword evidence="2" id="KW-1185">Reference proteome</keyword>
<comment type="caution">
    <text evidence="1">The sequence shown here is derived from an EMBL/GenBank/DDBJ whole genome shotgun (WGS) entry which is preliminary data.</text>
</comment>
<evidence type="ECO:0000313" key="2">
    <source>
        <dbReference type="Proteomes" id="UP000245708"/>
    </source>
</evidence>
<sequence length="83" mass="8708">MLRLVLLVALAGLTACGPSRPDLASRISAEGHAADFPALVPLGPLLQGADALVPRSAEREGQTLEARAADLRRRAALLRQMAL</sequence>
<gene>
    <name evidence="1" type="ORF">C7455_11438</name>
</gene>
<dbReference type="AlphaFoldDB" id="A0A316G6Q6"/>
<organism evidence="1 2">
    <name type="scientific">Roseicyclus mahoneyensis</name>
    <dbReference type="NCBI Taxonomy" id="164332"/>
    <lineage>
        <taxon>Bacteria</taxon>
        <taxon>Pseudomonadati</taxon>
        <taxon>Pseudomonadota</taxon>
        <taxon>Alphaproteobacteria</taxon>
        <taxon>Rhodobacterales</taxon>
        <taxon>Roseobacteraceae</taxon>
        <taxon>Roseicyclus</taxon>
    </lineage>
</organism>